<keyword evidence="2" id="KW-1185">Reference proteome</keyword>
<organism evidence="1 2">
    <name type="scientific">Sulfurimonas xiamenensis</name>
    <dbReference type="NCBI Taxonomy" id="2590021"/>
    <lineage>
        <taxon>Bacteria</taxon>
        <taxon>Pseudomonadati</taxon>
        <taxon>Campylobacterota</taxon>
        <taxon>Epsilonproteobacteria</taxon>
        <taxon>Campylobacterales</taxon>
        <taxon>Sulfurimonadaceae</taxon>
        <taxon>Sulfurimonas</taxon>
    </lineage>
</organism>
<reference evidence="2" key="1">
    <citation type="submission" date="2019-06" db="EMBL/GenBank/DDBJ databases">
        <title>Sulfurimonas gotlandica sp. nov., a chemoautotrophic and psychrotolerant epsilonproteobacterium isolated from a pelagic redoxcline, and an emended description of the genus Sulfurimonas.</title>
        <authorList>
            <person name="Wang S."/>
            <person name="Jiang L."/>
            <person name="Shao Z."/>
        </authorList>
    </citation>
    <scope>NUCLEOTIDE SEQUENCE [LARGE SCALE GENOMIC DNA]</scope>
    <source>
        <strain evidence="2">1-1N</strain>
    </source>
</reference>
<dbReference type="AlphaFoldDB" id="A0AAJ4A4S2"/>
<dbReference type="KEGG" id="suln:FJR47_07570"/>
<dbReference type="EMBL" id="CP041166">
    <property type="protein sequence ID" value="QFR43775.1"/>
    <property type="molecule type" value="Genomic_DNA"/>
</dbReference>
<evidence type="ECO:0000313" key="1">
    <source>
        <dbReference type="EMBL" id="QFR43775.1"/>
    </source>
</evidence>
<gene>
    <name evidence="1" type="ORF">FJR47_07570</name>
</gene>
<protein>
    <submittedName>
        <fullName evidence="1">Uncharacterized protein</fullName>
    </submittedName>
</protein>
<accession>A0AAJ4A4S2</accession>
<dbReference type="Proteomes" id="UP000326061">
    <property type="component" value="Chromosome"/>
</dbReference>
<evidence type="ECO:0000313" key="2">
    <source>
        <dbReference type="Proteomes" id="UP000326061"/>
    </source>
</evidence>
<proteinExistence type="predicted"/>
<name>A0AAJ4A4S2_9BACT</name>
<dbReference type="RefSeq" id="WP_152299836.1">
    <property type="nucleotide sequence ID" value="NZ_CP041166.1"/>
</dbReference>
<sequence length="103" mass="11910">MIKKISLNNTEKKILSLALKNDDRVQTHYSKELFNCHYLPDIIQHIRRKFESFFDVADGTDILSTETHTVLKIDGSTARIGIYRINSAYKQKVAELLKVISKE</sequence>